<keyword evidence="4" id="KW-0675">Receptor</keyword>
<evidence type="ECO:0000259" key="6">
    <source>
        <dbReference type="PROSITE" id="PS50853"/>
    </source>
</evidence>
<accession>A0AAU9XZ50</accession>
<dbReference type="Pfam" id="PF00041">
    <property type="entry name" value="fn3"/>
    <property type="match status" value="1"/>
</dbReference>
<evidence type="ECO:0000313" key="8">
    <source>
        <dbReference type="Proteomes" id="UP001159428"/>
    </source>
</evidence>
<dbReference type="SMART" id="SM00060">
    <property type="entry name" value="FN3"/>
    <property type="match status" value="1"/>
</dbReference>
<dbReference type="GO" id="GO:0004896">
    <property type="term" value="F:cytokine receptor activity"/>
    <property type="evidence" value="ECO:0007669"/>
    <property type="project" value="TreeGrafter"/>
</dbReference>
<sequence>EPTAPPSNVSGHNTSSTSILVRWNNVPPFDQNGIITSYTIKYQSQTEAHQGSAVAGPNDRKKELKGLKEYVNYNITVLASTWKGDGPDSNPAIVVRTDQDSK</sequence>
<feature type="domain" description="Fibronectin type-III" evidence="6">
    <location>
        <begin position="5"/>
        <end position="100"/>
    </location>
</feature>
<keyword evidence="2" id="KW-0677">Repeat</keyword>
<organism evidence="7 8">
    <name type="scientific">Pocillopora meandrina</name>
    <dbReference type="NCBI Taxonomy" id="46732"/>
    <lineage>
        <taxon>Eukaryota</taxon>
        <taxon>Metazoa</taxon>
        <taxon>Cnidaria</taxon>
        <taxon>Anthozoa</taxon>
        <taxon>Hexacorallia</taxon>
        <taxon>Scleractinia</taxon>
        <taxon>Astrocoeniina</taxon>
        <taxon>Pocilloporidae</taxon>
        <taxon>Pocillopora</taxon>
    </lineage>
</organism>
<dbReference type="AlphaFoldDB" id="A0AAU9XZ50"/>
<dbReference type="PANTHER" id="PTHR23036">
    <property type="entry name" value="CYTOKINE RECEPTOR"/>
    <property type="match status" value="1"/>
</dbReference>
<dbReference type="CDD" id="cd00063">
    <property type="entry name" value="FN3"/>
    <property type="match status" value="1"/>
</dbReference>
<comment type="caution">
    <text evidence="7">The sequence shown here is derived from an EMBL/GenBank/DDBJ whole genome shotgun (WGS) entry which is preliminary data.</text>
</comment>
<evidence type="ECO:0000256" key="3">
    <source>
        <dbReference type="ARBA" id="ARBA00023157"/>
    </source>
</evidence>
<dbReference type="InterPro" id="IPR003961">
    <property type="entry name" value="FN3_dom"/>
</dbReference>
<evidence type="ECO:0000256" key="2">
    <source>
        <dbReference type="ARBA" id="ARBA00022737"/>
    </source>
</evidence>
<keyword evidence="3" id="KW-1015">Disulfide bond</keyword>
<feature type="non-terminal residue" evidence="7">
    <location>
        <position position="1"/>
    </location>
</feature>
<reference evidence="7 8" key="1">
    <citation type="submission" date="2022-05" db="EMBL/GenBank/DDBJ databases">
        <authorList>
            <consortium name="Genoscope - CEA"/>
            <person name="William W."/>
        </authorList>
    </citation>
    <scope>NUCLEOTIDE SEQUENCE [LARGE SCALE GENOMIC DNA]</scope>
</reference>
<keyword evidence="5" id="KW-0325">Glycoprotein</keyword>
<dbReference type="InterPro" id="IPR013783">
    <property type="entry name" value="Ig-like_fold"/>
</dbReference>
<evidence type="ECO:0000256" key="1">
    <source>
        <dbReference type="ARBA" id="ARBA00022729"/>
    </source>
</evidence>
<proteinExistence type="predicted"/>
<dbReference type="Proteomes" id="UP001159428">
    <property type="component" value="Unassembled WGS sequence"/>
</dbReference>
<dbReference type="InterPro" id="IPR036116">
    <property type="entry name" value="FN3_sf"/>
</dbReference>
<dbReference type="EMBL" id="CALNXJ010000097">
    <property type="protein sequence ID" value="CAH3163907.1"/>
    <property type="molecule type" value="Genomic_DNA"/>
</dbReference>
<dbReference type="SUPFAM" id="SSF49265">
    <property type="entry name" value="Fibronectin type III"/>
    <property type="match status" value="1"/>
</dbReference>
<gene>
    <name evidence="7" type="ORF">PMEA_00035773</name>
</gene>
<dbReference type="PROSITE" id="PS50853">
    <property type="entry name" value="FN3"/>
    <property type="match status" value="1"/>
</dbReference>
<dbReference type="GO" id="GO:0043235">
    <property type="term" value="C:receptor complex"/>
    <property type="evidence" value="ECO:0007669"/>
    <property type="project" value="TreeGrafter"/>
</dbReference>
<protein>
    <recommendedName>
        <fullName evidence="6">Fibronectin type-III domain-containing protein</fullName>
    </recommendedName>
</protein>
<keyword evidence="8" id="KW-1185">Reference proteome</keyword>
<evidence type="ECO:0000256" key="4">
    <source>
        <dbReference type="ARBA" id="ARBA00023170"/>
    </source>
</evidence>
<dbReference type="Gene3D" id="2.60.40.10">
    <property type="entry name" value="Immunoglobulins"/>
    <property type="match status" value="1"/>
</dbReference>
<evidence type="ECO:0000256" key="5">
    <source>
        <dbReference type="ARBA" id="ARBA00023180"/>
    </source>
</evidence>
<keyword evidence="1" id="KW-0732">Signal</keyword>
<dbReference type="InterPro" id="IPR050379">
    <property type="entry name" value="Type-I_Cytokine_Rcpt"/>
</dbReference>
<dbReference type="GO" id="GO:0019955">
    <property type="term" value="F:cytokine binding"/>
    <property type="evidence" value="ECO:0007669"/>
    <property type="project" value="TreeGrafter"/>
</dbReference>
<evidence type="ECO:0000313" key="7">
    <source>
        <dbReference type="EMBL" id="CAH3163907.1"/>
    </source>
</evidence>
<dbReference type="PANTHER" id="PTHR23036:SF151">
    <property type="entry name" value="FIBRONECTIN TYPE-III DOMAIN-CONTAINING PROTEIN"/>
    <property type="match status" value="1"/>
</dbReference>
<dbReference type="GO" id="GO:0009897">
    <property type="term" value="C:external side of plasma membrane"/>
    <property type="evidence" value="ECO:0007669"/>
    <property type="project" value="TreeGrafter"/>
</dbReference>
<name>A0AAU9XZ50_9CNID</name>
<dbReference type="FunFam" id="2.60.40.10:FF:000028">
    <property type="entry name" value="Neuronal cell adhesion molecule"/>
    <property type="match status" value="1"/>
</dbReference>